<protein>
    <submittedName>
        <fullName evidence="2">Uncharacterized protein</fullName>
    </submittedName>
</protein>
<proteinExistence type="predicted"/>
<evidence type="ECO:0000256" key="1">
    <source>
        <dbReference type="SAM" id="MobiDB-lite"/>
    </source>
</evidence>
<keyword evidence="3" id="KW-1185">Reference proteome</keyword>
<evidence type="ECO:0000313" key="3">
    <source>
        <dbReference type="Proteomes" id="UP000265520"/>
    </source>
</evidence>
<dbReference type="EMBL" id="LXQA010610101">
    <property type="protein sequence ID" value="MCI61981.1"/>
    <property type="molecule type" value="Genomic_DNA"/>
</dbReference>
<name>A0A392TLE6_9FABA</name>
<feature type="region of interest" description="Disordered" evidence="1">
    <location>
        <begin position="22"/>
        <end position="45"/>
    </location>
</feature>
<comment type="caution">
    <text evidence="2">The sequence shown here is derived from an EMBL/GenBank/DDBJ whole genome shotgun (WGS) entry which is preliminary data.</text>
</comment>
<dbReference type="Proteomes" id="UP000265520">
    <property type="component" value="Unassembled WGS sequence"/>
</dbReference>
<reference evidence="2 3" key="1">
    <citation type="journal article" date="2018" name="Front. Plant Sci.">
        <title>Red Clover (Trifolium pratense) and Zigzag Clover (T. medium) - A Picture of Genomic Similarities and Differences.</title>
        <authorList>
            <person name="Dluhosova J."/>
            <person name="Istvanek J."/>
            <person name="Nedelnik J."/>
            <person name="Repkova J."/>
        </authorList>
    </citation>
    <scope>NUCLEOTIDE SEQUENCE [LARGE SCALE GENOMIC DNA]</scope>
    <source>
        <strain evidence="3">cv. 10/8</strain>
        <tissue evidence="2">Leaf</tissue>
    </source>
</reference>
<sequence>AQHDLHDHTELVMMKVGVSKRAHGRGELGGTHGQAELGMLKDELS</sequence>
<accession>A0A392TLE6</accession>
<organism evidence="2 3">
    <name type="scientific">Trifolium medium</name>
    <dbReference type="NCBI Taxonomy" id="97028"/>
    <lineage>
        <taxon>Eukaryota</taxon>
        <taxon>Viridiplantae</taxon>
        <taxon>Streptophyta</taxon>
        <taxon>Embryophyta</taxon>
        <taxon>Tracheophyta</taxon>
        <taxon>Spermatophyta</taxon>
        <taxon>Magnoliopsida</taxon>
        <taxon>eudicotyledons</taxon>
        <taxon>Gunneridae</taxon>
        <taxon>Pentapetalae</taxon>
        <taxon>rosids</taxon>
        <taxon>fabids</taxon>
        <taxon>Fabales</taxon>
        <taxon>Fabaceae</taxon>
        <taxon>Papilionoideae</taxon>
        <taxon>50 kb inversion clade</taxon>
        <taxon>NPAAA clade</taxon>
        <taxon>Hologalegina</taxon>
        <taxon>IRL clade</taxon>
        <taxon>Trifolieae</taxon>
        <taxon>Trifolium</taxon>
    </lineage>
</organism>
<feature type="non-terminal residue" evidence="2">
    <location>
        <position position="1"/>
    </location>
</feature>
<dbReference type="AlphaFoldDB" id="A0A392TLE6"/>
<evidence type="ECO:0000313" key="2">
    <source>
        <dbReference type="EMBL" id="MCI61981.1"/>
    </source>
</evidence>